<feature type="compositionally biased region" description="Pro residues" evidence="1">
    <location>
        <begin position="171"/>
        <end position="187"/>
    </location>
</feature>
<protein>
    <submittedName>
        <fullName evidence="2">Uncharacterized protein</fullName>
    </submittedName>
</protein>
<feature type="region of interest" description="Disordered" evidence="1">
    <location>
        <begin position="165"/>
        <end position="187"/>
    </location>
</feature>
<evidence type="ECO:0000256" key="1">
    <source>
        <dbReference type="SAM" id="MobiDB-lite"/>
    </source>
</evidence>
<keyword evidence="3" id="KW-1185">Reference proteome</keyword>
<proteinExistence type="predicted"/>
<comment type="caution">
    <text evidence="2">The sequence shown here is derived from an EMBL/GenBank/DDBJ whole genome shotgun (WGS) entry which is preliminary data.</text>
</comment>
<dbReference type="InParanoid" id="A0A371RKL9"/>
<gene>
    <name evidence="2" type="ORF">DX908_12510</name>
</gene>
<dbReference type="AlphaFoldDB" id="A0A371RKL9"/>
<dbReference type="EMBL" id="QUQO01000001">
    <property type="protein sequence ID" value="RFB06012.1"/>
    <property type="molecule type" value="Genomic_DNA"/>
</dbReference>
<dbReference type="PROSITE" id="PS51257">
    <property type="entry name" value="PROKAR_LIPOPROTEIN"/>
    <property type="match status" value="1"/>
</dbReference>
<evidence type="ECO:0000313" key="3">
    <source>
        <dbReference type="Proteomes" id="UP000264589"/>
    </source>
</evidence>
<dbReference type="Proteomes" id="UP000264589">
    <property type="component" value="Unassembled WGS sequence"/>
</dbReference>
<reference evidence="2 3" key="1">
    <citation type="submission" date="2018-08" db="EMBL/GenBank/DDBJ databases">
        <title>Parvularcula sp. SM1705, isolated from surface water of the South Sea China.</title>
        <authorList>
            <person name="Sun L."/>
        </authorList>
    </citation>
    <scope>NUCLEOTIDE SEQUENCE [LARGE SCALE GENOMIC DNA]</scope>
    <source>
        <strain evidence="2 3">SM1705</strain>
    </source>
</reference>
<accession>A0A371RKL9</accession>
<evidence type="ECO:0000313" key="2">
    <source>
        <dbReference type="EMBL" id="RFB06012.1"/>
    </source>
</evidence>
<sequence length="187" mass="19737">MKKQIIVAGLIALSLVGCATRKDSEVGKGAEVAVKESRDGLGDAVLAPAEDLNIRREEIPQILIDLTAVYGPISAEGCELIIEEVTALSAVLGPDEDVLKAKASRSEKLGKGTADMALNAVEDASTGFIPFRSLVRRATGATAYEKKVRAAYQRGLLRRTYLKGVGAERGCPPPGSPIPTPPEEPTK</sequence>
<name>A0A371RKL9_9PROT</name>
<organism evidence="2 3">
    <name type="scientific">Parvularcula marina</name>
    <dbReference type="NCBI Taxonomy" id="2292771"/>
    <lineage>
        <taxon>Bacteria</taxon>
        <taxon>Pseudomonadati</taxon>
        <taxon>Pseudomonadota</taxon>
        <taxon>Alphaproteobacteria</taxon>
        <taxon>Parvularculales</taxon>
        <taxon>Parvularculaceae</taxon>
        <taxon>Parvularcula</taxon>
    </lineage>
</organism>